<dbReference type="OrthoDB" id="694301at2759"/>
<proteinExistence type="predicted"/>
<organism evidence="3 4">
    <name type="scientific">Cuscuta campestris</name>
    <dbReference type="NCBI Taxonomy" id="132261"/>
    <lineage>
        <taxon>Eukaryota</taxon>
        <taxon>Viridiplantae</taxon>
        <taxon>Streptophyta</taxon>
        <taxon>Embryophyta</taxon>
        <taxon>Tracheophyta</taxon>
        <taxon>Spermatophyta</taxon>
        <taxon>Magnoliopsida</taxon>
        <taxon>eudicotyledons</taxon>
        <taxon>Gunneridae</taxon>
        <taxon>Pentapetalae</taxon>
        <taxon>asterids</taxon>
        <taxon>lamiids</taxon>
        <taxon>Solanales</taxon>
        <taxon>Convolvulaceae</taxon>
        <taxon>Cuscuteae</taxon>
        <taxon>Cuscuta</taxon>
        <taxon>Cuscuta subgen. Grammica</taxon>
        <taxon>Cuscuta sect. Cleistogrammica</taxon>
    </lineage>
</organism>
<dbReference type="InterPro" id="IPR016197">
    <property type="entry name" value="Chromo-like_dom_sf"/>
</dbReference>
<evidence type="ECO:0000313" key="3">
    <source>
        <dbReference type="EMBL" id="VFQ69028.1"/>
    </source>
</evidence>
<dbReference type="Proteomes" id="UP000595140">
    <property type="component" value="Unassembled WGS sequence"/>
</dbReference>
<keyword evidence="4" id="KW-1185">Reference proteome</keyword>
<accession>A0A484KWM0</accession>
<feature type="compositionally biased region" description="Acidic residues" evidence="1">
    <location>
        <begin position="420"/>
        <end position="436"/>
    </location>
</feature>
<evidence type="ECO:0000256" key="1">
    <source>
        <dbReference type="SAM" id="MobiDB-lite"/>
    </source>
</evidence>
<reference evidence="3 4" key="1">
    <citation type="submission" date="2018-04" db="EMBL/GenBank/DDBJ databases">
        <authorList>
            <person name="Vogel A."/>
        </authorList>
    </citation>
    <scope>NUCLEOTIDE SEQUENCE [LARGE SCALE GENOMIC DNA]</scope>
</reference>
<feature type="domain" description="Tf2-1-like SH3-like" evidence="2">
    <location>
        <begin position="266"/>
        <end position="331"/>
    </location>
</feature>
<dbReference type="Pfam" id="PF24626">
    <property type="entry name" value="SH3_Tf2-1"/>
    <property type="match status" value="1"/>
</dbReference>
<evidence type="ECO:0000313" key="4">
    <source>
        <dbReference type="Proteomes" id="UP000595140"/>
    </source>
</evidence>
<protein>
    <recommendedName>
        <fullName evidence="2">Tf2-1-like SH3-like domain-containing protein</fullName>
    </recommendedName>
</protein>
<dbReference type="PANTHER" id="PTHR46148">
    <property type="entry name" value="CHROMO DOMAIN-CONTAINING PROTEIN"/>
    <property type="match status" value="1"/>
</dbReference>
<name>A0A484KWM0_9ASTE</name>
<dbReference type="SUPFAM" id="SSF54160">
    <property type="entry name" value="Chromo domain-like"/>
    <property type="match status" value="1"/>
</dbReference>
<feature type="compositionally biased region" description="Basic and acidic residues" evidence="1">
    <location>
        <begin position="406"/>
        <end position="416"/>
    </location>
</feature>
<feature type="region of interest" description="Disordered" evidence="1">
    <location>
        <begin position="406"/>
        <end position="446"/>
    </location>
</feature>
<dbReference type="AlphaFoldDB" id="A0A484KWM0"/>
<sequence>MKNSYHLLQQEIFLQKPQTLADSFVLARELEAKHATLVQAVQQRPYSQSSGGFPKIHGQDLVLGVQWLQQLGKVTQDYANLTLAFTWDGKQVQLQGDTMPRPISLSMFKALWPSQEVVAFYELLPVSHEGSAAALEPSVEPRIPAALVDVLEAYKSLFDSPSGLPPHRTHDHQSARRLLWQKIGASTLNTSFHSGLHMTPFQALYGREPPSILPYSSGECEIPAVDSLLTERTALLWRLREHLLEAQNQMRASANLHRRDVHFEVGDWVLLKLKPYRQHYVARRSNQKLARRFYGPFRVLQRVGNVAYRLELPAGSRIHPVFHVSLLRPFHGDPTSANPLPLPAELVDGRAPSRPVRVHDYRTTLIDGLPVRQALVEWADGGLADASWEPVETLGRKYPDFHLEDKVQLEPGRDDTSSDQVDEEGTEDGDFGETTEDTTVNEGREVTNPSQLPILLLCMPYRRFLHQPKLLRQKFADSCGRSSPKERKSAVSSRILHGFFMSISKSKTSQSPYSSKSIR</sequence>
<evidence type="ECO:0000259" key="2">
    <source>
        <dbReference type="Pfam" id="PF24626"/>
    </source>
</evidence>
<dbReference type="PANTHER" id="PTHR46148:SF52">
    <property type="entry name" value="OS04G0603800 PROTEIN"/>
    <property type="match status" value="1"/>
</dbReference>
<dbReference type="InterPro" id="IPR056924">
    <property type="entry name" value="SH3_Tf2-1"/>
</dbReference>
<gene>
    <name evidence="3" type="ORF">CCAM_LOCUS10804</name>
</gene>
<dbReference type="EMBL" id="OOIL02000758">
    <property type="protein sequence ID" value="VFQ69028.1"/>
    <property type="molecule type" value="Genomic_DNA"/>
</dbReference>